<dbReference type="PANTHER" id="PTHR38011">
    <property type="entry name" value="DIHYDROFOLATE REDUCTASE FAMILY PROTEIN (AFU_ORTHOLOGUE AFUA_8G06820)"/>
    <property type="match status" value="1"/>
</dbReference>
<evidence type="ECO:0000313" key="2">
    <source>
        <dbReference type="EMBL" id="MDE5420497.1"/>
    </source>
</evidence>
<gene>
    <name evidence="2" type="ORF">L3049_21100</name>
</gene>
<name>A0ABT5VYW1_9BACT</name>
<dbReference type="InterPro" id="IPR050765">
    <property type="entry name" value="Riboflavin_Biosynth_HTPR"/>
</dbReference>
<sequence length="177" mass="20073">MRKVKLYIAMSLNGKIARKGGEVDWLEAIPNPAQTDYGYEAFYNSIDTTIMGKKTYDQIMSWGIDFPYAGKKNFVFTSQTDEKNTEHVRFLTENQVETIKTLKNQEGKDIWLIGGGKINSLLIEENLIDEIIIFVMPIILPNGIALFDTFLTDKAINLKATKSHSSGVVELKYELNQ</sequence>
<proteinExistence type="predicted"/>
<dbReference type="SUPFAM" id="SSF53597">
    <property type="entry name" value="Dihydrofolate reductase-like"/>
    <property type="match status" value="1"/>
</dbReference>
<keyword evidence="3" id="KW-1185">Reference proteome</keyword>
<dbReference type="Gene3D" id="3.40.430.10">
    <property type="entry name" value="Dihydrofolate Reductase, subunit A"/>
    <property type="match status" value="1"/>
</dbReference>
<dbReference type="InterPro" id="IPR024072">
    <property type="entry name" value="DHFR-like_dom_sf"/>
</dbReference>
<dbReference type="InterPro" id="IPR002734">
    <property type="entry name" value="RibDG_C"/>
</dbReference>
<dbReference type="RefSeq" id="WP_275111827.1">
    <property type="nucleotide sequence ID" value="NZ_JAKJSC010000011.1"/>
</dbReference>
<reference evidence="2 3" key="1">
    <citation type="submission" date="2022-01" db="EMBL/GenBank/DDBJ databases">
        <title>Labilibaculum sp. nov, a marine bacterium isolated from Antarctica.</title>
        <authorList>
            <person name="Dai W."/>
        </authorList>
    </citation>
    <scope>NUCLEOTIDE SEQUENCE [LARGE SCALE GENOMIC DNA]</scope>
    <source>
        <strain evidence="2 3">DW002</strain>
    </source>
</reference>
<dbReference type="Pfam" id="PF01872">
    <property type="entry name" value="RibD_C"/>
    <property type="match status" value="1"/>
</dbReference>
<accession>A0ABT5VYW1</accession>
<dbReference type="PANTHER" id="PTHR38011:SF11">
    <property type="entry name" value="2,5-DIAMINO-6-RIBOSYLAMINO-4(3H)-PYRIMIDINONE 5'-PHOSPHATE REDUCTASE"/>
    <property type="match status" value="1"/>
</dbReference>
<evidence type="ECO:0000313" key="3">
    <source>
        <dbReference type="Proteomes" id="UP001528920"/>
    </source>
</evidence>
<feature type="domain" description="Bacterial bifunctional deaminase-reductase C-terminal" evidence="1">
    <location>
        <begin position="73"/>
        <end position="165"/>
    </location>
</feature>
<dbReference type="EMBL" id="JAKJSC010000011">
    <property type="protein sequence ID" value="MDE5420497.1"/>
    <property type="molecule type" value="Genomic_DNA"/>
</dbReference>
<protein>
    <submittedName>
        <fullName evidence="2">Dihydrofolate reductase family protein</fullName>
    </submittedName>
</protein>
<organism evidence="2 3">
    <name type="scientific">Paralabilibaculum antarcticum</name>
    <dbReference type="NCBI Taxonomy" id="2912572"/>
    <lineage>
        <taxon>Bacteria</taxon>
        <taxon>Pseudomonadati</taxon>
        <taxon>Bacteroidota</taxon>
        <taxon>Bacteroidia</taxon>
        <taxon>Marinilabiliales</taxon>
        <taxon>Marinifilaceae</taxon>
        <taxon>Paralabilibaculum</taxon>
    </lineage>
</organism>
<comment type="caution">
    <text evidence="2">The sequence shown here is derived from an EMBL/GenBank/DDBJ whole genome shotgun (WGS) entry which is preliminary data.</text>
</comment>
<evidence type="ECO:0000259" key="1">
    <source>
        <dbReference type="Pfam" id="PF01872"/>
    </source>
</evidence>
<dbReference type="Proteomes" id="UP001528920">
    <property type="component" value="Unassembled WGS sequence"/>
</dbReference>